<evidence type="ECO:0000313" key="2">
    <source>
        <dbReference type="EMBL" id="GAA0737145.1"/>
    </source>
</evidence>
<gene>
    <name evidence="2" type="ORF">GCM10009431_03660</name>
</gene>
<organism evidence="2 3">
    <name type="scientific">Gaetbulibacter jejuensis</name>
    <dbReference type="NCBI Taxonomy" id="584607"/>
    <lineage>
        <taxon>Bacteria</taxon>
        <taxon>Pseudomonadati</taxon>
        <taxon>Bacteroidota</taxon>
        <taxon>Flavobacteriia</taxon>
        <taxon>Flavobacteriales</taxon>
        <taxon>Flavobacteriaceae</taxon>
        <taxon>Gaetbulibacter</taxon>
    </lineage>
</organism>
<accession>A0ABN1JEP3</accession>
<dbReference type="EMBL" id="BAAAGF010000001">
    <property type="protein sequence ID" value="GAA0737145.1"/>
    <property type="molecule type" value="Genomic_DNA"/>
</dbReference>
<comment type="caution">
    <text evidence="2">The sequence shown here is derived from an EMBL/GenBank/DDBJ whole genome shotgun (WGS) entry which is preliminary data.</text>
</comment>
<keyword evidence="1" id="KW-0472">Membrane</keyword>
<keyword evidence="3" id="KW-1185">Reference proteome</keyword>
<dbReference type="Proteomes" id="UP001500736">
    <property type="component" value="Unassembled WGS sequence"/>
</dbReference>
<proteinExistence type="predicted"/>
<protein>
    <recommendedName>
        <fullName evidence="4">PH (Pleckstrin Homology) domain-containing protein</fullName>
    </recommendedName>
</protein>
<evidence type="ECO:0008006" key="4">
    <source>
        <dbReference type="Google" id="ProtNLM"/>
    </source>
</evidence>
<reference evidence="2 3" key="1">
    <citation type="journal article" date="2019" name="Int. J. Syst. Evol. Microbiol.">
        <title>The Global Catalogue of Microorganisms (GCM) 10K type strain sequencing project: providing services to taxonomists for standard genome sequencing and annotation.</title>
        <authorList>
            <consortium name="The Broad Institute Genomics Platform"/>
            <consortium name="The Broad Institute Genome Sequencing Center for Infectious Disease"/>
            <person name="Wu L."/>
            <person name="Ma J."/>
        </authorList>
    </citation>
    <scope>NUCLEOTIDE SEQUENCE [LARGE SCALE GENOMIC DNA]</scope>
    <source>
        <strain evidence="2 3">JCM 15976</strain>
    </source>
</reference>
<name>A0ABN1JEP3_9FLAO</name>
<sequence>MREIVLKQHISIVSKVIFLIPFLFVSVVLSIFHPMFSFAIIIGVLLFVFNYDYLIKANFDSYIRFGFFNLRLVKLKRKIIQPEYISMFKQRYKTVMGFGFHAPFGEDKFEMYSIKFFNKEGNQTIFKSFNKAEVLTLGKDLSNMLNVELYNTLI</sequence>
<keyword evidence="1" id="KW-1133">Transmembrane helix</keyword>
<keyword evidence="1" id="KW-0812">Transmembrane</keyword>
<feature type="transmembrane region" description="Helical" evidence="1">
    <location>
        <begin position="38"/>
        <end position="55"/>
    </location>
</feature>
<evidence type="ECO:0000256" key="1">
    <source>
        <dbReference type="SAM" id="Phobius"/>
    </source>
</evidence>
<evidence type="ECO:0000313" key="3">
    <source>
        <dbReference type="Proteomes" id="UP001500736"/>
    </source>
</evidence>
<feature type="transmembrane region" description="Helical" evidence="1">
    <location>
        <begin position="12"/>
        <end position="32"/>
    </location>
</feature>